<evidence type="ECO:0000256" key="4">
    <source>
        <dbReference type="ARBA" id="ARBA00022824"/>
    </source>
</evidence>
<dbReference type="GO" id="GO:0016192">
    <property type="term" value="P:vesicle-mediated transport"/>
    <property type="evidence" value="ECO:0007669"/>
    <property type="project" value="UniProtKB-KW"/>
</dbReference>
<dbReference type="OMA" id="WAHISHT"/>
<keyword evidence="3" id="KW-0813">Transport</keyword>
<proteinExistence type="inferred from homology"/>
<dbReference type="PANTHER" id="PTHR13402:SF11">
    <property type="entry name" value="PROTEIN TRANSPORT PROTEIN SEC16B"/>
    <property type="match status" value="1"/>
</dbReference>
<evidence type="ECO:0000256" key="2">
    <source>
        <dbReference type="ARBA" id="ARBA00005927"/>
    </source>
</evidence>
<keyword evidence="4" id="KW-0256">Endoplasmic reticulum</keyword>
<feature type="compositionally biased region" description="Polar residues" evidence="6">
    <location>
        <begin position="183"/>
        <end position="208"/>
    </location>
</feature>
<dbReference type="PaxDb" id="8355-A0A1L8GMK6"/>
<dbReference type="Gene3D" id="1.25.40.1030">
    <property type="match status" value="1"/>
</dbReference>
<dbReference type="PANTHER" id="PTHR13402">
    <property type="entry name" value="RGPR-RELATED"/>
    <property type="match status" value="1"/>
</dbReference>
<feature type="region of interest" description="Disordered" evidence="6">
    <location>
        <begin position="1"/>
        <end position="30"/>
    </location>
</feature>
<gene>
    <name evidence="9 10" type="primary">sec16b.L</name>
</gene>
<dbReference type="Xenbase" id="XB-GENE-17332416">
    <property type="gene designation" value="sec16b.L"/>
</dbReference>
<dbReference type="CDD" id="cd09233">
    <property type="entry name" value="ACE1-Sec16-like"/>
    <property type="match status" value="1"/>
</dbReference>
<evidence type="ECO:0000259" key="7">
    <source>
        <dbReference type="Pfam" id="PF12931"/>
    </source>
</evidence>
<keyword evidence="5" id="KW-0931">ER-Golgi transport</keyword>
<evidence type="ECO:0000256" key="5">
    <source>
        <dbReference type="ARBA" id="ARBA00022892"/>
    </source>
</evidence>
<evidence type="ECO:0000256" key="3">
    <source>
        <dbReference type="ARBA" id="ARBA00022448"/>
    </source>
</evidence>
<dbReference type="GO" id="GO:0012507">
    <property type="term" value="C:ER to Golgi transport vesicle membrane"/>
    <property type="evidence" value="ECO:0000318"/>
    <property type="project" value="GO_Central"/>
</dbReference>
<keyword evidence="8" id="KW-1185">Reference proteome</keyword>
<evidence type="ECO:0000313" key="8">
    <source>
        <dbReference type="Proteomes" id="UP000186698"/>
    </source>
</evidence>
<dbReference type="InterPro" id="IPR024298">
    <property type="entry name" value="Sec16_Sec23-bd"/>
</dbReference>
<accession>A0A1L8GMK6</accession>
<evidence type="ECO:0000256" key="6">
    <source>
        <dbReference type="SAM" id="MobiDB-lite"/>
    </source>
</evidence>
<dbReference type="OrthoDB" id="8918678at2759"/>
<comment type="similarity">
    <text evidence="2">Belongs to the SEC16 family.</text>
</comment>
<dbReference type="GO" id="GO:0070971">
    <property type="term" value="C:endoplasmic reticulum exit site"/>
    <property type="evidence" value="ECO:0000318"/>
    <property type="project" value="GO_Central"/>
</dbReference>
<dbReference type="STRING" id="8355.A0A1L8GMK6"/>
<dbReference type="GeneID" id="108714349"/>
<dbReference type="AGR" id="Xenbase:XB-GENE-17332416"/>
<dbReference type="KEGG" id="xla:108714349"/>
<feature type="compositionally biased region" description="Acidic residues" evidence="6">
    <location>
        <begin position="813"/>
        <end position="823"/>
    </location>
</feature>
<dbReference type="RefSeq" id="XP_018113971.1">
    <property type="nucleotide sequence ID" value="XM_018258482.2"/>
</dbReference>
<feature type="region of interest" description="Disordered" evidence="6">
    <location>
        <begin position="804"/>
        <end position="833"/>
    </location>
</feature>
<dbReference type="GO" id="GO:0005789">
    <property type="term" value="C:endoplasmic reticulum membrane"/>
    <property type="evidence" value="ECO:0007669"/>
    <property type="project" value="UniProtKB-SubCell"/>
</dbReference>
<feature type="region of interest" description="Disordered" evidence="6">
    <location>
        <begin position="919"/>
        <end position="970"/>
    </location>
</feature>
<comment type="subcellular location">
    <subcellularLocation>
        <location evidence="1">Endoplasmic reticulum membrane</location>
        <topology evidence="1">Peripheral membrane protein</topology>
    </subcellularLocation>
</comment>
<evidence type="ECO:0000256" key="1">
    <source>
        <dbReference type="ARBA" id="ARBA00004406"/>
    </source>
</evidence>
<evidence type="ECO:0000313" key="10">
    <source>
        <dbReference type="Xenbase" id="XB-GENE-17332416"/>
    </source>
</evidence>
<dbReference type="CTD" id="108714349"/>
<dbReference type="Pfam" id="PF12931">
    <property type="entry name" value="TPR_Sec16"/>
    <property type="match status" value="1"/>
</dbReference>
<dbReference type="GO" id="GO:0070973">
    <property type="term" value="P:protein localization to endoplasmic reticulum exit site"/>
    <property type="evidence" value="ECO:0000318"/>
    <property type="project" value="GO_Central"/>
</dbReference>
<dbReference type="Bgee" id="108714349">
    <property type="expression patterns" value="Expressed in intestine and 4 other cell types or tissues"/>
</dbReference>
<dbReference type="AlphaFoldDB" id="A0A1L8GMK6"/>
<organism evidence="8 9">
    <name type="scientific">Xenopus laevis</name>
    <name type="common">African clawed frog</name>
    <dbReference type="NCBI Taxonomy" id="8355"/>
    <lineage>
        <taxon>Eukaryota</taxon>
        <taxon>Metazoa</taxon>
        <taxon>Chordata</taxon>
        <taxon>Craniata</taxon>
        <taxon>Vertebrata</taxon>
        <taxon>Euteleostomi</taxon>
        <taxon>Amphibia</taxon>
        <taxon>Batrachia</taxon>
        <taxon>Anura</taxon>
        <taxon>Pipoidea</taxon>
        <taxon>Pipidae</taxon>
        <taxon>Xenopodinae</taxon>
        <taxon>Xenopus</taxon>
        <taxon>Xenopus</taxon>
    </lineage>
</organism>
<evidence type="ECO:0000313" key="9">
    <source>
        <dbReference type="RefSeq" id="XP_018113971.1"/>
    </source>
</evidence>
<protein>
    <submittedName>
        <fullName evidence="9">Protein transport protein Sec16B</fullName>
    </submittedName>
</protein>
<dbReference type="Proteomes" id="UP000186698">
    <property type="component" value="Chromosome 4L"/>
</dbReference>
<name>A0A1L8GMK6_XENLA</name>
<feature type="domain" description="Sec16 Sec23-binding" evidence="7">
    <location>
        <begin position="409"/>
        <end position="652"/>
    </location>
</feature>
<feature type="region of interest" description="Disordered" evidence="6">
    <location>
        <begin position="174"/>
        <end position="208"/>
    </location>
</feature>
<dbReference type="GO" id="GO:0007030">
    <property type="term" value="P:Golgi organization"/>
    <property type="evidence" value="ECO:0000318"/>
    <property type="project" value="GO_Central"/>
</dbReference>
<reference evidence="9" key="1">
    <citation type="submission" date="2025-08" db="UniProtKB">
        <authorList>
            <consortium name="RefSeq"/>
        </authorList>
    </citation>
    <scope>IDENTIFICATION</scope>
    <source>
        <strain evidence="9">J_2021</strain>
        <tissue evidence="9">Erythrocytes</tissue>
    </source>
</reference>
<feature type="compositionally biased region" description="Polar residues" evidence="6">
    <location>
        <begin position="919"/>
        <end position="936"/>
    </location>
</feature>
<sequence length="970" mass="109844">MDHGAAPWLRPSQGRPDAGMDHWRGMYPQGVPHQFRNSKYGYYPQPHARNGQPPWPAPWTDYYSQHATAAPMYENWGRPASQIEMTERSDTIPYRPLSRQGYDERYVFSQNTGWGNNTNADHYYGHSRAMPREEEWLRETQRKHTEQWAHISHTDSQNWIQGYGDSWVLRQEQDRDVQDKPESQSSTAPSLLSQYRDSGMSSSSYELSQYMQDSDPWNTRQGEEISECTPQPTAPFKFSLPHVTVCFGARGHLVRVCPNFPDEGQPALVEIHSLEVLLHDTVEQGEMRNFPGPVQREDLHKVDIIKFCQQNVSQCLKMQENRSRDEALLWQILLQMCRQNGCIAGSDVAELLLEDCKMERYHREEQGANLISLSEDPQLIPGCFQADLLTGETPSATETYAKSVEKFTKLLFFGRKKEALDWAMKAQMWGHALFLSSKMDPRTYSWVMGRFTSTLAQNDPLQTLFQFMAGRIPQAATSCGDPKWGDWRPHLAVILSNPAGDSETNQRSVITMGDNLVLKGSIEAGHCCYLTAGIAYGHKREYSDHIVLLGSSHNETFQKFASSQSIQRTEILEYCQCLRTSMHCIPSFQVYKLLYAARLMDYGLTSLALHYCECIASAVLAHSGSVVLISELIKLSDRLRYSDPRLLDKPELEQSLDPEWLSQLRVLLRQLQLNASATRLTPVNESTQDNKVVDADPVNRSAVYPNEEMAYPNSEVENLEAEAEYGLQSTPQFQATEPNEVPNYSLDVSQPVLSVEVPQHNCTHEQEHQQESTAMESLSQSVCQSSYIHNSNLSVQCPSGRIRTVSESSTVSMEEDNGEEQTEDQAVSKESIDRKKGSSFGWFGWFRSKPSKESAIPAKVSETKPEVSPNAASLSALQPPLTKSNLFSRGTGLKGIEEPQNNNSNSVLSENQGHLENMMSQTHPSSVPEWQTNQPSGAVPLYNPWQFPLDRQTVNNPKRLIQRRYPVQPQ</sequence>